<evidence type="ECO:0000313" key="7">
    <source>
        <dbReference type="EMBL" id="KAH7033387.1"/>
    </source>
</evidence>
<organism evidence="7 8">
    <name type="scientific">Microdochium trichocladiopsis</name>
    <dbReference type="NCBI Taxonomy" id="1682393"/>
    <lineage>
        <taxon>Eukaryota</taxon>
        <taxon>Fungi</taxon>
        <taxon>Dikarya</taxon>
        <taxon>Ascomycota</taxon>
        <taxon>Pezizomycotina</taxon>
        <taxon>Sordariomycetes</taxon>
        <taxon>Xylariomycetidae</taxon>
        <taxon>Xylariales</taxon>
        <taxon>Microdochiaceae</taxon>
        <taxon>Microdochium</taxon>
    </lineage>
</organism>
<dbReference type="InterPro" id="IPR027417">
    <property type="entry name" value="P-loop_NTPase"/>
</dbReference>
<protein>
    <recommendedName>
        <fullName evidence="9">ATPase AAA-type core domain-containing protein</fullName>
    </recommendedName>
</protein>
<dbReference type="PROSITE" id="PS00674">
    <property type="entry name" value="AAA"/>
    <property type="match status" value="1"/>
</dbReference>
<accession>A0A9P9BVI9</accession>
<evidence type="ECO:0008006" key="9">
    <source>
        <dbReference type="Google" id="ProtNLM"/>
    </source>
</evidence>
<evidence type="ECO:0000256" key="4">
    <source>
        <dbReference type="SAM" id="MobiDB-lite"/>
    </source>
</evidence>
<evidence type="ECO:0000256" key="3">
    <source>
        <dbReference type="RuleBase" id="RU003651"/>
    </source>
</evidence>
<comment type="caution">
    <text evidence="7">The sequence shown here is derived from an EMBL/GenBank/DDBJ whole genome shotgun (WGS) entry which is preliminary data.</text>
</comment>
<evidence type="ECO:0000256" key="1">
    <source>
        <dbReference type="ARBA" id="ARBA00022741"/>
    </source>
</evidence>
<dbReference type="Pfam" id="PF00004">
    <property type="entry name" value="AAA"/>
    <property type="match status" value="1"/>
</dbReference>
<dbReference type="InterPro" id="IPR003960">
    <property type="entry name" value="ATPase_AAA_CS"/>
</dbReference>
<gene>
    <name evidence="7" type="ORF">B0I36DRAFT_321332</name>
</gene>
<dbReference type="OrthoDB" id="10251412at2759"/>
<feature type="domain" description="Mitochondrial chaperone BCS1-like ATPase lid" evidence="6">
    <location>
        <begin position="126"/>
        <end position="233"/>
    </location>
</feature>
<keyword evidence="8" id="KW-1185">Reference proteome</keyword>
<dbReference type="EMBL" id="JAGTJQ010000004">
    <property type="protein sequence ID" value="KAH7033387.1"/>
    <property type="molecule type" value="Genomic_DNA"/>
</dbReference>
<feature type="compositionally biased region" description="Basic and acidic residues" evidence="4">
    <location>
        <begin position="242"/>
        <end position="254"/>
    </location>
</feature>
<dbReference type="Gene3D" id="3.40.50.300">
    <property type="entry name" value="P-loop containing nucleotide triphosphate hydrolases"/>
    <property type="match status" value="1"/>
</dbReference>
<feature type="region of interest" description="Disordered" evidence="4">
    <location>
        <begin position="36"/>
        <end position="71"/>
    </location>
</feature>
<dbReference type="InterPro" id="IPR050747">
    <property type="entry name" value="Mitochondrial_chaperone_BCS1"/>
</dbReference>
<keyword evidence="1 3" id="KW-0547">Nucleotide-binding</keyword>
<dbReference type="GO" id="GO:0005524">
    <property type="term" value="F:ATP binding"/>
    <property type="evidence" value="ECO:0007669"/>
    <property type="project" value="UniProtKB-KW"/>
</dbReference>
<dbReference type="SUPFAM" id="SSF52540">
    <property type="entry name" value="P-loop containing nucleoside triphosphate hydrolases"/>
    <property type="match status" value="1"/>
</dbReference>
<feature type="region of interest" description="Disordered" evidence="4">
    <location>
        <begin position="140"/>
        <end position="176"/>
    </location>
</feature>
<dbReference type="Pfam" id="PF25426">
    <property type="entry name" value="AAA_lid_BCS1"/>
    <property type="match status" value="1"/>
</dbReference>
<name>A0A9P9BVI9_9PEZI</name>
<dbReference type="GO" id="GO:0016887">
    <property type="term" value="F:ATP hydrolysis activity"/>
    <property type="evidence" value="ECO:0007669"/>
    <property type="project" value="InterPro"/>
</dbReference>
<evidence type="ECO:0000259" key="5">
    <source>
        <dbReference type="Pfam" id="PF00004"/>
    </source>
</evidence>
<comment type="similarity">
    <text evidence="3">Belongs to the AAA ATPase family.</text>
</comment>
<dbReference type="AlphaFoldDB" id="A0A9P9BVI9"/>
<dbReference type="InterPro" id="IPR057495">
    <property type="entry name" value="AAA_lid_BCS1"/>
</dbReference>
<reference evidence="7" key="1">
    <citation type="journal article" date="2021" name="Nat. Commun.">
        <title>Genetic determinants of endophytism in the Arabidopsis root mycobiome.</title>
        <authorList>
            <person name="Mesny F."/>
            <person name="Miyauchi S."/>
            <person name="Thiergart T."/>
            <person name="Pickel B."/>
            <person name="Atanasova L."/>
            <person name="Karlsson M."/>
            <person name="Huettel B."/>
            <person name="Barry K.W."/>
            <person name="Haridas S."/>
            <person name="Chen C."/>
            <person name="Bauer D."/>
            <person name="Andreopoulos W."/>
            <person name="Pangilinan J."/>
            <person name="LaButti K."/>
            <person name="Riley R."/>
            <person name="Lipzen A."/>
            <person name="Clum A."/>
            <person name="Drula E."/>
            <person name="Henrissat B."/>
            <person name="Kohler A."/>
            <person name="Grigoriev I.V."/>
            <person name="Martin F.M."/>
            <person name="Hacquard S."/>
        </authorList>
    </citation>
    <scope>NUCLEOTIDE SEQUENCE</scope>
    <source>
        <strain evidence="7">MPI-CAGE-CH-0230</strain>
    </source>
</reference>
<sequence length="309" mass="33429">MSAVIGDTALSSMFNALPLRCIVLLEDIDAVGMRREAVSDQGSDEQGKSEQRPLGRMMPHPHGNATGGSRGNCTLSGLLNVLDGVASQEGRIVLMTSNDPDGLDEALLRPGRVDRRYYLGHMKRPAIEAMFLRMFEPETPADDVEKSAGTDKDSPPTEDDGSISETMRSREKSQELGDEILLSEVEASLARQEVLAEQAREFAAMVPEGRFTPAKLQGYLLMHSESAAKAIRELPAWIEEDARDRERAQAKQDAARGASSPRPSDGVTNGTDTATGRDPARAANPSKTTQKAVLNGFLQEDGTRVNGTH</sequence>
<evidence type="ECO:0000256" key="2">
    <source>
        <dbReference type="ARBA" id="ARBA00022840"/>
    </source>
</evidence>
<dbReference type="RefSeq" id="XP_046014219.1">
    <property type="nucleotide sequence ID" value="XM_046153685.1"/>
</dbReference>
<evidence type="ECO:0000313" key="8">
    <source>
        <dbReference type="Proteomes" id="UP000756346"/>
    </source>
</evidence>
<feature type="domain" description="ATPase AAA-type core" evidence="5">
    <location>
        <begin position="20"/>
        <end position="120"/>
    </location>
</feature>
<dbReference type="InterPro" id="IPR003959">
    <property type="entry name" value="ATPase_AAA_core"/>
</dbReference>
<proteinExistence type="inferred from homology"/>
<feature type="compositionally biased region" description="Basic and acidic residues" evidence="4">
    <location>
        <begin position="143"/>
        <end position="155"/>
    </location>
</feature>
<dbReference type="PANTHER" id="PTHR23070">
    <property type="entry name" value="BCS1 AAA-TYPE ATPASE"/>
    <property type="match status" value="1"/>
</dbReference>
<evidence type="ECO:0000259" key="6">
    <source>
        <dbReference type="Pfam" id="PF25426"/>
    </source>
</evidence>
<dbReference type="GeneID" id="70183231"/>
<feature type="region of interest" description="Disordered" evidence="4">
    <location>
        <begin position="242"/>
        <end position="309"/>
    </location>
</feature>
<dbReference type="Proteomes" id="UP000756346">
    <property type="component" value="Unassembled WGS sequence"/>
</dbReference>
<keyword evidence="2 3" id="KW-0067">ATP-binding</keyword>